<evidence type="ECO:0000313" key="4">
    <source>
        <dbReference type="Proteomes" id="UP000566819"/>
    </source>
</evidence>
<keyword evidence="4" id="KW-1185">Reference proteome</keyword>
<dbReference type="EMBL" id="JAAMPI010000831">
    <property type="protein sequence ID" value="KAF4628300.1"/>
    <property type="molecule type" value="Genomic_DNA"/>
</dbReference>
<organism evidence="3 4">
    <name type="scientific">Cudoniella acicularis</name>
    <dbReference type="NCBI Taxonomy" id="354080"/>
    <lineage>
        <taxon>Eukaryota</taxon>
        <taxon>Fungi</taxon>
        <taxon>Dikarya</taxon>
        <taxon>Ascomycota</taxon>
        <taxon>Pezizomycotina</taxon>
        <taxon>Leotiomycetes</taxon>
        <taxon>Helotiales</taxon>
        <taxon>Tricladiaceae</taxon>
        <taxon>Cudoniella</taxon>
    </lineage>
</organism>
<dbReference type="InterPro" id="IPR046623">
    <property type="entry name" value="DUF6536"/>
</dbReference>
<comment type="caution">
    <text evidence="3">The sequence shown here is derived from an EMBL/GenBank/DDBJ whole genome shotgun (WGS) entry which is preliminary data.</text>
</comment>
<feature type="transmembrane region" description="Helical" evidence="1">
    <location>
        <begin position="388"/>
        <end position="412"/>
    </location>
</feature>
<dbReference type="PANTHER" id="PTHR35395:SF1">
    <property type="entry name" value="DUF6536 DOMAIN-CONTAINING PROTEIN"/>
    <property type="match status" value="1"/>
</dbReference>
<keyword evidence="1" id="KW-0812">Transmembrane</keyword>
<reference evidence="3 4" key="1">
    <citation type="submission" date="2020-03" db="EMBL/GenBank/DDBJ databases">
        <title>Draft Genome Sequence of Cudoniella acicularis.</title>
        <authorList>
            <person name="Buettner E."/>
            <person name="Kellner H."/>
        </authorList>
    </citation>
    <scope>NUCLEOTIDE SEQUENCE [LARGE SCALE GENOMIC DNA]</scope>
    <source>
        <strain evidence="3 4">DSM 108380</strain>
    </source>
</reference>
<dbReference type="Proteomes" id="UP000566819">
    <property type="component" value="Unassembled WGS sequence"/>
</dbReference>
<proteinExistence type="predicted"/>
<feature type="transmembrane region" description="Helical" evidence="1">
    <location>
        <begin position="331"/>
        <end position="352"/>
    </location>
</feature>
<protein>
    <recommendedName>
        <fullName evidence="2">DUF6536 domain-containing protein</fullName>
    </recommendedName>
</protein>
<keyword evidence="1" id="KW-1133">Transmembrane helix</keyword>
<evidence type="ECO:0000313" key="3">
    <source>
        <dbReference type="EMBL" id="KAF4628300.1"/>
    </source>
</evidence>
<evidence type="ECO:0000256" key="1">
    <source>
        <dbReference type="SAM" id="Phobius"/>
    </source>
</evidence>
<dbReference type="OrthoDB" id="5429634at2759"/>
<feature type="transmembrane region" description="Helical" evidence="1">
    <location>
        <begin position="465"/>
        <end position="487"/>
    </location>
</feature>
<gene>
    <name evidence="3" type="ORF">G7Y89_g9848</name>
</gene>
<dbReference type="PANTHER" id="PTHR35395">
    <property type="entry name" value="DUF6536 DOMAIN-CONTAINING PROTEIN"/>
    <property type="match status" value="1"/>
</dbReference>
<dbReference type="AlphaFoldDB" id="A0A8H4RG61"/>
<feature type="domain" description="DUF6536" evidence="2">
    <location>
        <begin position="123"/>
        <end position="159"/>
    </location>
</feature>
<dbReference type="Pfam" id="PF20163">
    <property type="entry name" value="DUF6536"/>
    <property type="match status" value="1"/>
</dbReference>
<keyword evidence="1" id="KW-0472">Membrane</keyword>
<evidence type="ECO:0000259" key="2">
    <source>
        <dbReference type="Pfam" id="PF20163"/>
    </source>
</evidence>
<accession>A0A8H4RG61</accession>
<name>A0A8H4RG61_9HELO</name>
<sequence length="618" mass="69711">MYSSNHYKSISRGGHPHKWEQVSQVETWEGFGDVDSDACVSVGARDDADGELKVGEREDDVIEEMVARRSKMKFNGKSSAEEKYCRKKRAEYRSAFRNAFRNRSFRDSGKFTATFSQNVGDILFFGFCSLPFHLFYNSAVFETVGATPFYWAVVGEDFLQSGAATPNSSITDPEFASVYANMRANGSHWDKLSNLECIKAYGPDIVTDRRNVLVVTTNSSRPDALYEAFLIEWATQNKGFGWMCPLTVDDAYAFTNNTAFYFPPGNCSISSLENGAANWTLSGVGGANVNIYDGSDSAANLSRLGVGEGYYPVDYCLSEPITSQCWVNLNWFFLMTVTVFNAIKVFVLVLWLREMREKGRLLTVEDMLRRLRRLGNRPRWWIQAPSKLLWILTVYLSILACGSAGACLWKALVNFKENSRGIDFNSLWNNGFGTISTTSLLSPPLHSTGTSPVPRLSILTNLPQVVLSILFFLYTSLLTTMVSYTTYNRPSPTVEELAKPAHRLPLHYTILISAFGVVTHWMASQAFFMASVQVLEYPPRNNDGGCRVCGFVGHEFEEISDGLEDTRPRRILHLHHQATLAEVFDSTRRSEALYFLYKRTLLRFKEPVTYSPFDINHL</sequence>
<feature type="transmembrane region" description="Helical" evidence="1">
    <location>
        <begin position="508"/>
        <end position="530"/>
    </location>
</feature>